<dbReference type="EMBL" id="CM008970">
    <property type="protein sequence ID" value="PNW78869.1"/>
    <property type="molecule type" value="Genomic_DNA"/>
</dbReference>
<keyword evidence="2" id="KW-1185">Reference proteome</keyword>
<accession>A0A2K3DEB8</accession>
<dbReference type="InParanoid" id="A0A2K3DEB8"/>
<organism evidence="1 2">
    <name type="scientific">Chlamydomonas reinhardtii</name>
    <name type="common">Chlamydomonas smithii</name>
    <dbReference type="NCBI Taxonomy" id="3055"/>
    <lineage>
        <taxon>Eukaryota</taxon>
        <taxon>Viridiplantae</taxon>
        <taxon>Chlorophyta</taxon>
        <taxon>core chlorophytes</taxon>
        <taxon>Chlorophyceae</taxon>
        <taxon>CS clade</taxon>
        <taxon>Chlamydomonadales</taxon>
        <taxon>Chlamydomonadaceae</taxon>
        <taxon>Chlamydomonas</taxon>
    </lineage>
</organism>
<gene>
    <name evidence="1" type="ORF">CHLRE_09g392803v5</name>
</gene>
<dbReference type="Proteomes" id="UP000006906">
    <property type="component" value="Chromosome 9"/>
</dbReference>
<sequence>MLLVAIGEGDLLVSNRGSLTVCWPSVPQASVPSPRVYWRCCERHALVGRRHGCCTHLAQRVGRNLFTASTSRRVSCSSIVVSGMVK</sequence>
<proteinExistence type="predicted"/>
<dbReference type="KEGG" id="cre:CHLRE_09g392803v5"/>
<name>A0A2K3DEB8_CHLRE</name>
<dbReference type="AlphaFoldDB" id="A0A2K3DEB8"/>
<protein>
    <submittedName>
        <fullName evidence="1">Uncharacterized protein</fullName>
    </submittedName>
</protein>
<evidence type="ECO:0000313" key="2">
    <source>
        <dbReference type="Proteomes" id="UP000006906"/>
    </source>
</evidence>
<dbReference type="GeneID" id="66054649"/>
<dbReference type="Gramene" id="PNW78869">
    <property type="protein sequence ID" value="PNW78869"/>
    <property type="gene ID" value="CHLRE_09g392803v5"/>
</dbReference>
<reference evidence="1 2" key="1">
    <citation type="journal article" date="2007" name="Science">
        <title>The Chlamydomonas genome reveals the evolution of key animal and plant functions.</title>
        <authorList>
            <person name="Merchant S.S."/>
            <person name="Prochnik S.E."/>
            <person name="Vallon O."/>
            <person name="Harris E.H."/>
            <person name="Karpowicz S.J."/>
            <person name="Witman G.B."/>
            <person name="Terry A."/>
            <person name="Salamov A."/>
            <person name="Fritz-Laylin L.K."/>
            <person name="Marechal-Drouard L."/>
            <person name="Marshall W.F."/>
            <person name="Qu L.H."/>
            <person name="Nelson D.R."/>
            <person name="Sanderfoot A.A."/>
            <person name="Spalding M.H."/>
            <person name="Kapitonov V.V."/>
            <person name="Ren Q."/>
            <person name="Ferris P."/>
            <person name="Lindquist E."/>
            <person name="Shapiro H."/>
            <person name="Lucas S.M."/>
            <person name="Grimwood J."/>
            <person name="Schmutz J."/>
            <person name="Cardol P."/>
            <person name="Cerutti H."/>
            <person name="Chanfreau G."/>
            <person name="Chen C.L."/>
            <person name="Cognat V."/>
            <person name="Croft M.T."/>
            <person name="Dent R."/>
            <person name="Dutcher S."/>
            <person name="Fernandez E."/>
            <person name="Fukuzawa H."/>
            <person name="Gonzalez-Ballester D."/>
            <person name="Gonzalez-Halphen D."/>
            <person name="Hallmann A."/>
            <person name="Hanikenne M."/>
            <person name="Hippler M."/>
            <person name="Inwood W."/>
            <person name="Jabbari K."/>
            <person name="Kalanon M."/>
            <person name="Kuras R."/>
            <person name="Lefebvre P.A."/>
            <person name="Lemaire S.D."/>
            <person name="Lobanov A.V."/>
            <person name="Lohr M."/>
            <person name="Manuell A."/>
            <person name="Meier I."/>
            <person name="Mets L."/>
            <person name="Mittag M."/>
            <person name="Mittelmeier T."/>
            <person name="Moroney J.V."/>
            <person name="Moseley J."/>
            <person name="Napoli C."/>
            <person name="Nedelcu A.M."/>
            <person name="Niyogi K."/>
            <person name="Novoselov S.V."/>
            <person name="Paulsen I.T."/>
            <person name="Pazour G."/>
            <person name="Purton S."/>
            <person name="Ral J.P."/>
            <person name="Riano-Pachon D.M."/>
            <person name="Riekhof W."/>
            <person name="Rymarquis L."/>
            <person name="Schroda M."/>
            <person name="Stern D."/>
            <person name="Umen J."/>
            <person name="Willows R."/>
            <person name="Wilson N."/>
            <person name="Zimmer S.L."/>
            <person name="Allmer J."/>
            <person name="Balk J."/>
            <person name="Bisova K."/>
            <person name="Chen C.J."/>
            <person name="Elias M."/>
            <person name="Gendler K."/>
            <person name="Hauser C."/>
            <person name="Lamb M.R."/>
            <person name="Ledford H."/>
            <person name="Long J.C."/>
            <person name="Minagawa J."/>
            <person name="Page M.D."/>
            <person name="Pan J."/>
            <person name="Pootakham W."/>
            <person name="Roje S."/>
            <person name="Rose A."/>
            <person name="Stahlberg E."/>
            <person name="Terauchi A.M."/>
            <person name="Yang P."/>
            <person name="Ball S."/>
            <person name="Bowler C."/>
            <person name="Dieckmann C.L."/>
            <person name="Gladyshev V.N."/>
            <person name="Green P."/>
            <person name="Jorgensen R."/>
            <person name="Mayfield S."/>
            <person name="Mueller-Roeber B."/>
            <person name="Rajamani S."/>
            <person name="Sayre R.T."/>
            <person name="Brokstein P."/>
            <person name="Dubchak I."/>
            <person name="Goodstein D."/>
            <person name="Hornick L."/>
            <person name="Huang Y.W."/>
            <person name="Jhaveri J."/>
            <person name="Luo Y."/>
            <person name="Martinez D."/>
            <person name="Ngau W.C."/>
            <person name="Otillar B."/>
            <person name="Poliakov A."/>
            <person name="Porter A."/>
            <person name="Szajkowski L."/>
            <person name="Werner G."/>
            <person name="Zhou K."/>
            <person name="Grigoriev I.V."/>
            <person name="Rokhsar D.S."/>
            <person name="Grossman A.R."/>
        </authorList>
    </citation>
    <scope>NUCLEOTIDE SEQUENCE [LARGE SCALE GENOMIC DNA]</scope>
    <source>
        <strain evidence="2">CC-503</strain>
    </source>
</reference>
<dbReference type="RefSeq" id="XP_042921191.1">
    <property type="nucleotide sequence ID" value="XM_043065652.1"/>
</dbReference>
<evidence type="ECO:0000313" key="1">
    <source>
        <dbReference type="EMBL" id="PNW78869.1"/>
    </source>
</evidence>